<dbReference type="SUPFAM" id="SSF55961">
    <property type="entry name" value="Bet v1-like"/>
    <property type="match status" value="1"/>
</dbReference>
<dbReference type="InterPro" id="IPR023393">
    <property type="entry name" value="START-like_dom_sf"/>
</dbReference>
<dbReference type="AlphaFoldDB" id="A0A1R4FSX7"/>
<reference evidence="1 2" key="1">
    <citation type="submission" date="2017-02" db="EMBL/GenBank/DDBJ databases">
        <authorList>
            <person name="Peterson S.W."/>
        </authorList>
    </citation>
    <scope>NUCLEOTIDE SEQUENCE [LARGE SCALE GENOMIC DNA]</scope>
    <source>
        <strain evidence="1 2">LMG 22410</strain>
    </source>
</reference>
<name>A0A1R4FSX7_9MICO</name>
<dbReference type="Proteomes" id="UP000195787">
    <property type="component" value="Unassembled WGS sequence"/>
</dbReference>
<evidence type="ECO:0008006" key="3">
    <source>
        <dbReference type="Google" id="ProtNLM"/>
    </source>
</evidence>
<proteinExistence type="predicted"/>
<sequence>MLRGTLVDQLITKVGDTFTMQMHRLGDDYLMINHVVEFEPGRRISWQPAPGDTSRAKGNEPANVGIPAGYSWGYTLTPEDGNTTVVTETFDFSALPEDLRRTLRDGGAWIHGSNSVLQSMNDSLELLERISVRQEH</sequence>
<organism evidence="1 2">
    <name type="scientific">Agrococcus casei LMG 22410</name>
    <dbReference type="NCBI Taxonomy" id="1255656"/>
    <lineage>
        <taxon>Bacteria</taxon>
        <taxon>Bacillati</taxon>
        <taxon>Actinomycetota</taxon>
        <taxon>Actinomycetes</taxon>
        <taxon>Micrococcales</taxon>
        <taxon>Microbacteriaceae</taxon>
        <taxon>Agrococcus</taxon>
    </lineage>
</organism>
<dbReference type="EMBL" id="FUHU01000026">
    <property type="protein sequence ID" value="SJM58999.1"/>
    <property type="molecule type" value="Genomic_DNA"/>
</dbReference>
<protein>
    <recommendedName>
        <fullName evidence="3">Activator of Hsp90 ATPase 1 family protein</fullName>
    </recommendedName>
</protein>
<accession>A0A1R4FSX7</accession>
<keyword evidence="2" id="KW-1185">Reference proteome</keyword>
<evidence type="ECO:0000313" key="2">
    <source>
        <dbReference type="Proteomes" id="UP000195787"/>
    </source>
</evidence>
<dbReference type="Gene3D" id="3.30.530.20">
    <property type="match status" value="1"/>
</dbReference>
<gene>
    <name evidence="1" type="ORF">CZ674_06455</name>
</gene>
<evidence type="ECO:0000313" key="1">
    <source>
        <dbReference type="EMBL" id="SJM58999.1"/>
    </source>
</evidence>